<dbReference type="PANTHER" id="PTHR47027:SF25">
    <property type="entry name" value="REVERSE TRANSCRIPTASE DOMAIN-CONTAINING PROTEIN"/>
    <property type="match status" value="1"/>
</dbReference>
<evidence type="ECO:0000256" key="1">
    <source>
        <dbReference type="SAM" id="MobiDB-lite"/>
    </source>
</evidence>
<evidence type="ECO:0000313" key="3">
    <source>
        <dbReference type="Proteomes" id="UP000277204"/>
    </source>
</evidence>
<dbReference type="Pfam" id="PF20049">
    <property type="entry name" value="DUF6451"/>
    <property type="match status" value="1"/>
</dbReference>
<name>A0A183LKW7_9TREM</name>
<dbReference type="InterPro" id="IPR045609">
    <property type="entry name" value="DUF6451"/>
</dbReference>
<feature type="compositionally biased region" description="Polar residues" evidence="1">
    <location>
        <begin position="1"/>
        <end position="34"/>
    </location>
</feature>
<feature type="compositionally biased region" description="Basic and acidic residues" evidence="1">
    <location>
        <begin position="35"/>
        <end position="48"/>
    </location>
</feature>
<reference evidence="2 3" key="1">
    <citation type="submission" date="2018-11" db="EMBL/GenBank/DDBJ databases">
        <authorList>
            <consortium name="Pathogen Informatics"/>
        </authorList>
    </citation>
    <scope>NUCLEOTIDE SEQUENCE [LARGE SCALE GENOMIC DNA]</scope>
    <source>
        <strain evidence="2 3">Zambia</strain>
    </source>
</reference>
<dbReference type="EMBL" id="UZAI01001415">
    <property type="protein sequence ID" value="VDO61706.1"/>
    <property type="molecule type" value="Genomic_DNA"/>
</dbReference>
<keyword evidence="3" id="KW-1185">Reference proteome</keyword>
<proteinExistence type="predicted"/>
<protein>
    <submittedName>
        <fullName evidence="2">Uncharacterized protein</fullName>
    </submittedName>
</protein>
<dbReference type="PANTHER" id="PTHR47027">
    <property type="entry name" value="REVERSE TRANSCRIPTASE DOMAIN-CONTAINING PROTEIN"/>
    <property type="match status" value="1"/>
</dbReference>
<organism evidence="2 3">
    <name type="scientific">Schistosoma margrebowiei</name>
    <dbReference type="NCBI Taxonomy" id="48269"/>
    <lineage>
        <taxon>Eukaryota</taxon>
        <taxon>Metazoa</taxon>
        <taxon>Spiralia</taxon>
        <taxon>Lophotrochozoa</taxon>
        <taxon>Platyhelminthes</taxon>
        <taxon>Trematoda</taxon>
        <taxon>Digenea</taxon>
        <taxon>Strigeidida</taxon>
        <taxon>Schistosomatoidea</taxon>
        <taxon>Schistosomatidae</taxon>
        <taxon>Schistosoma</taxon>
    </lineage>
</organism>
<accession>A0A183LKW7</accession>
<evidence type="ECO:0000313" key="2">
    <source>
        <dbReference type="EMBL" id="VDO61706.1"/>
    </source>
</evidence>
<feature type="region of interest" description="Disordered" evidence="1">
    <location>
        <begin position="1"/>
        <end position="48"/>
    </location>
</feature>
<feature type="region of interest" description="Disordered" evidence="1">
    <location>
        <begin position="66"/>
        <end position="111"/>
    </location>
</feature>
<sequence>MQEKTTSVAPATAELSEQNTSDPLTRHYQQQPTVRENKRYCSGERNQEEVMEVDRTNIGESIQLHHKLGSHMESSRLKEKRKTKEQTTPGNGNRHGKNEQELDGTRKEGSGQTYASVGLNIHKEKAMILKYNTENTNTITLNGKDLEYVELFTYLDSILNEQGGSDADVKTKSGKASAAFLQLRNIWNSKQLSINIKIRIFNTNIKIVGSILWN</sequence>
<dbReference type="Proteomes" id="UP000277204">
    <property type="component" value="Unassembled WGS sequence"/>
</dbReference>
<feature type="compositionally biased region" description="Basic and acidic residues" evidence="1">
    <location>
        <begin position="96"/>
        <end position="109"/>
    </location>
</feature>
<dbReference type="AlphaFoldDB" id="A0A183LKW7"/>
<feature type="compositionally biased region" description="Basic and acidic residues" evidence="1">
    <location>
        <begin position="73"/>
        <end position="85"/>
    </location>
</feature>
<gene>
    <name evidence="2" type="ORF">SMRZ_LOCUS4442</name>
</gene>